<comment type="pathway">
    <text evidence="1">Cofactor biosynthesis; adenosylcobalamin biosynthesis.</text>
</comment>
<sequence length="265" mass="28758">MQPTVHVFGGTSDARLLCRTLDQAAIAYSLSVASEVGKSLAQDVAGQIHVGRMNAGEMQAWFQRQQIGWVIDAAHPYATALRANIQAACRALGIPLLRYQRPSEIDVVRHPLITRVTNVAEACQCASRLGQRILLTTGSKELADYVRLLPGKMLLARVLPTSEVIGQCEALGLGVENIIAMKGPFTAALNQAVYQFCQADVVITKESGAEGGYQQKIEPCIALGIPCIVVERPASAKTADYGDVITSLDELENYVTRWINREHSL</sequence>
<dbReference type="RefSeq" id="WP_188025520.1">
    <property type="nucleotide sequence ID" value="NZ_JACHGR010000002.1"/>
</dbReference>
<dbReference type="GO" id="GO:0009236">
    <property type="term" value="P:cobalamin biosynthetic process"/>
    <property type="evidence" value="ECO:0007669"/>
    <property type="project" value="UniProtKB-UniPathway"/>
</dbReference>
<dbReference type="PROSITE" id="PS51014">
    <property type="entry name" value="COBK_CBIJ"/>
    <property type="match status" value="1"/>
</dbReference>
<dbReference type="UniPathway" id="UPA00148"/>
<dbReference type="Proteomes" id="UP000585721">
    <property type="component" value="Unassembled WGS sequence"/>
</dbReference>
<dbReference type="PANTHER" id="PTHR36925:SF1">
    <property type="entry name" value="COBALT-PRECORRIN-6A REDUCTASE"/>
    <property type="match status" value="1"/>
</dbReference>
<protein>
    <submittedName>
        <fullName evidence="4">Precorrin-6A/cobalt-precorrin-6A reductase</fullName>
        <ecNumber evidence="4">1.3.1.106</ecNumber>
        <ecNumber evidence="4">1.3.1.54</ecNumber>
    </submittedName>
</protein>
<keyword evidence="5" id="KW-1185">Reference proteome</keyword>
<dbReference type="PANTHER" id="PTHR36925">
    <property type="entry name" value="COBALT-PRECORRIN-6A REDUCTASE"/>
    <property type="match status" value="1"/>
</dbReference>
<dbReference type="EMBL" id="JACHGR010000002">
    <property type="protein sequence ID" value="MBB6054710.1"/>
    <property type="molecule type" value="Genomic_DNA"/>
</dbReference>
<evidence type="ECO:0000256" key="1">
    <source>
        <dbReference type="ARBA" id="ARBA00004953"/>
    </source>
</evidence>
<evidence type="ECO:0000256" key="2">
    <source>
        <dbReference type="ARBA" id="ARBA00022573"/>
    </source>
</evidence>
<dbReference type="AlphaFoldDB" id="A0A841GIL1"/>
<keyword evidence="3 4" id="KW-0560">Oxidoreductase</keyword>
<dbReference type="Pfam" id="PF02571">
    <property type="entry name" value="CbiJ"/>
    <property type="match status" value="1"/>
</dbReference>
<proteinExistence type="predicted"/>
<accession>A0A841GIL1</accession>
<dbReference type="GO" id="GO:0016994">
    <property type="term" value="F:precorrin-6A reductase activity"/>
    <property type="evidence" value="ECO:0007669"/>
    <property type="project" value="UniProtKB-EC"/>
</dbReference>
<organism evidence="4 5">
    <name type="scientific">Tolumonas osonensis</name>
    <dbReference type="NCBI Taxonomy" id="675874"/>
    <lineage>
        <taxon>Bacteria</taxon>
        <taxon>Pseudomonadati</taxon>
        <taxon>Pseudomonadota</taxon>
        <taxon>Gammaproteobacteria</taxon>
        <taxon>Aeromonadales</taxon>
        <taxon>Aeromonadaceae</taxon>
        <taxon>Tolumonas</taxon>
    </lineage>
</organism>
<evidence type="ECO:0000313" key="5">
    <source>
        <dbReference type="Proteomes" id="UP000585721"/>
    </source>
</evidence>
<name>A0A841GIL1_9GAMM</name>
<evidence type="ECO:0000256" key="3">
    <source>
        <dbReference type="ARBA" id="ARBA00023002"/>
    </source>
</evidence>
<dbReference type="NCBIfam" id="TIGR00715">
    <property type="entry name" value="precor6x_red"/>
    <property type="match status" value="1"/>
</dbReference>
<dbReference type="NCBIfam" id="NF005967">
    <property type="entry name" value="PRK08057.1-1"/>
    <property type="match status" value="1"/>
</dbReference>
<keyword evidence="2" id="KW-0169">Cobalamin biosynthesis</keyword>
<comment type="caution">
    <text evidence="4">The sequence shown here is derived from an EMBL/GenBank/DDBJ whole genome shotgun (WGS) entry which is preliminary data.</text>
</comment>
<evidence type="ECO:0000313" key="4">
    <source>
        <dbReference type="EMBL" id="MBB6054710.1"/>
    </source>
</evidence>
<gene>
    <name evidence="4" type="ORF">HNR75_000582</name>
</gene>
<reference evidence="4 5" key="1">
    <citation type="submission" date="2020-08" db="EMBL/GenBank/DDBJ databases">
        <title>Genomic Encyclopedia of Type Strains, Phase IV (KMG-IV): sequencing the most valuable type-strain genomes for metagenomic binning, comparative biology and taxonomic classification.</title>
        <authorList>
            <person name="Goeker M."/>
        </authorList>
    </citation>
    <scope>NUCLEOTIDE SEQUENCE [LARGE SCALE GENOMIC DNA]</scope>
    <source>
        <strain evidence="4 5">DSM 22975</strain>
    </source>
</reference>
<dbReference type="InterPro" id="IPR003723">
    <property type="entry name" value="Precorrin-6x_reduct"/>
</dbReference>
<dbReference type="EC" id="1.3.1.54" evidence="4"/>
<dbReference type="EC" id="1.3.1.106" evidence="4"/>